<name>A0A9P9Z0U3_9MUSC</name>
<keyword evidence="3" id="KW-1185">Reference proteome</keyword>
<dbReference type="EMBL" id="JAMKOV010000001">
    <property type="protein sequence ID" value="KAI8046705.1"/>
    <property type="molecule type" value="Genomic_DNA"/>
</dbReference>
<accession>A0A9P9Z0U3</accession>
<reference evidence="2" key="1">
    <citation type="journal article" date="2023" name="Genome Biol. Evol.">
        <title>Long-read-based Genome Assembly of Drosophila gunungcola Reveals Fewer Chemosensory Genes in Flower-breeding Species.</title>
        <authorList>
            <person name="Negi A."/>
            <person name="Liao B.Y."/>
            <person name="Yeh S.D."/>
        </authorList>
    </citation>
    <scope>NUCLEOTIDE SEQUENCE</scope>
    <source>
        <strain evidence="2">Sukarami</strain>
    </source>
</reference>
<proteinExistence type="predicted"/>
<dbReference type="OrthoDB" id="7879817at2759"/>
<sequence length="123" mass="14144">MNSSLVILLISALALVQANTLRGSKQEDSSGTQEYIVSLDHPHSPRWPCEVAHYPEAYVLMHKVDKRLERIDSEDTKVRITNYAAGLLRQCILDGQMDEHCVKRSIGFTMSFIHHQRRQENRL</sequence>
<keyword evidence="1" id="KW-0732">Signal</keyword>
<gene>
    <name evidence="2" type="ORF">M5D96_002918</name>
</gene>
<evidence type="ECO:0000256" key="1">
    <source>
        <dbReference type="SAM" id="SignalP"/>
    </source>
</evidence>
<protein>
    <submittedName>
        <fullName evidence="2">Uncharacterized protein</fullName>
    </submittedName>
</protein>
<feature type="chain" id="PRO_5040381825" evidence="1">
    <location>
        <begin position="19"/>
        <end position="123"/>
    </location>
</feature>
<evidence type="ECO:0000313" key="2">
    <source>
        <dbReference type="EMBL" id="KAI8046705.1"/>
    </source>
</evidence>
<feature type="signal peptide" evidence="1">
    <location>
        <begin position="1"/>
        <end position="18"/>
    </location>
</feature>
<organism evidence="2 3">
    <name type="scientific">Drosophila gunungcola</name>
    <name type="common">fruit fly</name>
    <dbReference type="NCBI Taxonomy" id="103775"/>
    <lineage>
        <taxon>Eukaryota</taxon>
        <taxon>Metazoa</taxon>
        <taxon>Ecdysozoa</taxon>
        <taxon>Arthropoda</taxon>
        <taxon>Hexapoda</taxon>
        <taxon>Insecta</taxon>
        <taxon>Pterygota</taxon>
        <taxon>Neoptera</taxon>
        <taxon>Endopterygota</taxon>
        <taxon>Diptera</taxon>
        <taxon>Brachycera</taxon>
        <taxon>Muscomorpha</taxon>
        <taxon>Ephydroidea</taxon>
        <taxon>Drosophilidae</taxon>
        <taxon>Drosophila</taxon>
        <taxon>Sophophora</taxon>
    </lineage>
</organism>
<dbReference type="AlphaFoldDB" id="A0A9P9Z0U3"/>
<comment type="caution">
    <text evidence="2">The sequence shown here is derived from an EMBL/GenBank/DDBJ whole genome shotgun (WGS) entry which is preliminary data.</text>
</comment>
<dbReference type="Proteomes" id="UP001059596">
    <property type="component" value="Chromosome 3R"/>
</dbReference>
<evidence type="ECO:0000313" key="3">
    <source>
        <dbReference type="Proteomes" id="UP001059596"/>
    </source>
</evidence>